<comment type="caution">
    <text evidence="1">The sequence shown here is derived from an EMBL/GenBank/DDBJ whole genome shotgun (WGS) entry which is preliminary data.</text>
</comment>
<accession>A0ACC5YND7</accession>
<sequence length="70" mass="7503">MGVCIQQWENYTCDCSMTSFTGMHCNDPFSSKSSGDVGANAGLRVPECSAAMQSLICEMMSTRPLMVALA</sequence>
<evidence type="ECO:0000313" key="1">
    <source>
        <dbReference type="EMBL" id="MCJ8737211.1"/>
    </source>
</evidence>
<dbReference type="Proteomes" id="UP000830395">
    <property type="component" value="Chromosome 10"/>
</dbReference>
<organism evidence="1 2">
    <name type="scientific">Pangasius djambal</name>
    <dbReference type="NCBI Taxonomy" id="1691987"/>
    <lineage>
        <taxon>Eukaryota</taxon>
        <taxon>Metazoa</taxon>
        <taxon>Chordata</taxon>
        <taxon>Craniata</taxon>
        <taxon>Vertebrata</taxon>
        <taxon>Euteleostomi</taxon>
        <taxon>Actinopterygii</taxon>
        <taxon>Neopterygii</taxon>
        <taxon>Teleostei</taxon>
        <taxon>Ostariophysi</taxon>
        <taxon>Siluriformes</taxon>
        <taxon>Pangasiidae</taxon>
        <taxon>Pangasius</taxon>
    </lineage>
</organism>
<name>A0ACC5YND7_9TELE</name>
<gene>
    <name evidence="1" type="ORF">PDJAM_G00021430</name>
</gene>
<evidence type="ECO:0000313" key="2">
    <source>
        <dbReference type="Proteomes" id="UP000830395"/>
    </source>
</evidence>
<keyword evidence="2" id="KW-1185">Reference proteome</keyword>
<reference evidence="1" key="1">
    <citation type="submission" date="2020-02" db="EMBL/GenBank/DDBJ databases">
        <title>Genome sequencing of the panga catfish, Pangasius djambal.</title>
        <authorList>
            <person name="Wen M."/>
            <person name="Zahm M."/>
            <person name="Roques C."/>
            <person name="Cabau C."/>
            <person name="Klopp C."/>
            <person name="Donnadieu C."/>
            <person name="Jouanno E."/>
            <person name="Avarre J.-C."/>
            <person name="Campet M."/>
            <person name="Ha T."/>
            <person name="Dugue R."/>
            <person name="Lampietro C."/>
            <person name="Louis A."/>
            <person name="Herpin A."/>
            <person name="Echchiki A."/>
            <person name="Berthelot C."/>
            <person name="Parey E."/>
            <person name="Roest-Crollius H."/>
            <person name="Braasch I."/>
            <person name="Postlethwait J.H."/>
            <person name="Bobe J."/>
            <person name="Montfort J."/>
            <person name="Bouchez O."/>
            <person name="Begum T."/>
            <person name="Schartl M."/>
            <person name="Gustiano R."/>
            <person name="Guiguen Y."/>
        </authorList>
    </citation>
    <scope>NUCLEOTIDE SEQUENCE</scope>
    <source>
        <strain evidence="1">Pdj_M5554</strain>
    </source>
</reference>
<proteinExistence type="predicted"/>
<dbReference type="EMBL" id="CM040984">
    <property type="protein sequence ID" value="MCJ8737211.1"/>
    <property type="molecule type" value="Genomic_DNA"/>
</dbReference>
<protein>
    <submittedName>
        <fullName evidence="1">Uncharacterized protein</fullName>
    </submittedName>
</protein>